<dbReference type="GO" id="GO:0033691">
    <property type="term" value="F:sialic acid binding"/>
    <property type="evidence" value="ECO:0007669"/>
    <property type="project" value="TreeGrafter"/>
</dbReference>
<dbReference type="InterPro" id="IPR013783">
    <property type="entry name" value="Ig-like_fold"/>
</dbReference>
<dbReference type="Gene3D" id="2.60.40.10">
    <property type="entry name" value="Immunoglobulins"/>
    <property type="match status" value="4"/>
</dbReference>
<feature type="domain" description="Ig-like" evidence="11">
    <location>
        <begin position="214"/>
        <end position="321"/>
    </location>
</feature>
<dbReference type="InterPro" id="IPR007110">
    <property type="entry name" value="Ig-like_dom"/>
</dbReference>
<evidence type="ECO:0000256" key="6">
    <source>
        <dbReference type="ARBA" id="ARBA00022989"/>
    </source>
</evidence>
<dbReference type="SMART" id="SM00408">
    <property type="entry name" value="IGc2"/>
    <property type="match status" value="2"/>
</dbReference>
<dbReference type="InterPro" id="IPR003006">
    <property type="entry name" value="Ig/MHC_CS"/>
</dbReference>
<dbReference type="PANTHER" id="PTHR12035">
    <property type="entry name" value="SIALIC ACID BINDING IMMUNOGLOBULIN-LIKE LECTIN"/>
    <property type="match status" value="1"/>
</dbReference>
<name>A0A8C6UEU6_9GOBI</name>
<comment type="subcellular location">
    <subcellularLocation>
        <location evidence="1">Membrane</location>
        <topology evidence="1">Single-pass type I membrane protein</topology>
    </subcellularLocation>
</comment>
<dbReference type="InterPro" id="IPR036179">
    <property type="entry name" value="Ig-like_dom_sf"/>
</dbReference>
<reference evidence="12" key="1">
    <citation type="submission" date="2025-08" db="UniProtKB">
        <authorList>
            <consortium name="Ensembl"/>
        </authorList>
    </citation>
    <scope>IDENTIFICATION</scope>
</reference>
<dbReference type="CDD" id="cd00096">
    <property type="entry name" value="Ig"/>
    <property type="match status" value="2"/>
</dbReference>
<dbReference type="GO" id="GO:0007155">
    <property type="term" value="P:cell adhesion"/>
    <property type="evidence" value="ECO:0007669"/>
    <property type="project" value="UniProtKB-KW"/>
</dbReference>
<evidence type="ECO:0000313" key="13">
    <source>
        <dbReference type="Proteomes" id="UP000694523"/>
    </source>
</evidence>
<evidence type="ECO:0000256" key="8">
    <source>
        <dbReference type="ARBA" id="ARBA00023319"/>
    </source>
</evidence>
<feature type="domain" description="Ig-like" evidence="11">
    <location>
        <begin position="322"/>
        <end position="415"/>
    </location>
</feature>
<evidence type="ECO:0000256" key="10">
    <source>
        <dbReference type="SAM" id="SignalP"/>
    </source>
</evidence>
<keyword evidence="2" id="KW-0812">Transmembrane</keyword>
<dbReference type="Proteomes" id="UP000694523">
    <property type="component" value="Unplaced"/>
</dbReference>
<evidence type="ECO:0000259" key="11">
    <source>
        <dbReference type="PROSITE" id="PS50835"/>
    </source>
</evidence>
<proteinExistence type="inferred from homology"/>
<organism evidence="12 13">
    <name type="scientific">Neogobius melanostomus</name>
    <name type="common">round goby</name>
    <dbReference type="NCBI Taxonomy" id="47308"/>
    <lineage>
        <taxon>Eukaryota</taxon>
        <taxon>Metazoa</taxon>
        <taxon>Chordata</taxon>
        <taxon>Craniata</taxon>
        <taxon>Vertebrata</taxon>
        <taxon>Euteleostomi</taxon>
        <taxon>Actinopterygii</taxon>
        <taxon>Neopterygii</taxon>
        <taxon>Teleostei</taxon>
        <taxon>Neoteleostei</taxon>
        <taxon>Acanthomorphata</taxon>
        <taxon>Gobiaria</taxon>
        <taxon>Gobiiformes</taxon>
        <taxon>Gobioidei</taxon>
        <taxon>Gobiidae</taxon>
        <taxon>Benthophilinae</taxon>
        <taxon>Neogobiini</taxon>
        <taxon>Neogobius</taxon>
    </lineage>
</organism>
<dbReference type="GO" id="GO:0005886">
    <property type="term" value="C:plasma membrane"/>
    <property type="evidence" value="ECO:0007669"/>
    <property type="project" value="TreeGrafter"/>
</dbReference>
<evidence type="ECO:0000256" key="7">
    <source>
        <dbReference type="ARBA" id="ARBA00023136"/>
    </source>
</evidence>
<evidence type="ECO:0000313" key="12">
    <source>
        <dbReference type="Ensembl" id="ENSNMLP00000035021.1"/>
    </source>
</evidence>
<dbReference type="PROSITE" id="PS50835">
    <property type="entry name" value="IG_LIKE"/>
    <property type="match status" value="2"/>
</dbReference>
<keyword evidence="7" id="KW-0472">Membrane</keyword>
<accession>A0A8C6UEU6</accession>
<reference evidence="12" key="2">
    <citation type="submission" date="2025-09" db="UniProtKB">
        <authorList>
            <consortium name="Ensembl"/>
        </authorList>
    </citation>
    <scope>IDENTIFICATION</scope>
</reference>
<feature type="chain" id="PRO_5034912076" description="Ig-like domain-containing protein" evidence="10">
    <location>
        <begin position="25"/>
        <end position="438"/>
    </location>
</feature>
<evidence type="ECO:0000256" key="4">
    <source>
        <dbReference type="ARBA" id="ARBA00022737"/>
    </source>
</evidence>
<keyword evidence="10" id="KW-0732">Signal</keyword>
<protein>
    <recommendedName>
        <fullName evidence="11">Ig-like domain-containing protein</fullName>
    </recommendedName>
</protein>
<evidence type="ECO:0000256" key="9">
    <source>
        <dbReference type="ARBA" id="ARBA00038361"/>
    </source>
</evidence>
<keyword evidence="4" id="KW-0677">Repeat</keyword>
<sequence length="438" mass="48498">MLVFEDHLDLLLLLLLLFQTKSFCVKLNKDVITAETGLCAVIHCSFSTPSDFYPSSLAWFKCEPGRRCTDSDIMFHSKNKNKIQSSFLGRPDLSQRNCSIIINDLQLSDSGTYHFRVNRDNDGFSFTFSRATVSVKALQQKPTVQTPALTEGQHSPTFTWTWRGAGDAPPNVTTATTDRLTPVDHRHRHSSTLWLTASAELHGAELSCTVSYKPSSSSTQDSVRINVTYVKDLEVSGDTVVKEGDSLNVTCSVDSFPPSRLMWFGPNKTRLNVSETTESSCQTDLGSASLLIHNVTQAQSGQYMCEGLHLNSSQTRDSVFFPDLRKPVLVGHTSVEEGSALNLTCTVDSFPPSNVTVRKSGLEVTKRNETRSYKTDPGSASLVIMNVTPENTGIYECTVQHELKNQTTHTHTHVEVLCKKALYKTDALLLLLLLLLLL</sequence>
<dbReference type="SMART" id="SM00409">
    <property type="entry name" value="IG"/>
    <property type="match status" value="3"/>
</dbReference>
<dbReference type="InterPro" id="IPR013106">
    <property type="entry name" value="Ig_V-set"/>
</dbReference>
<evidence type="ECO:0000256" key="3">
    <source>
        <dbReference type="ARBA" id="ARBA00022734"/>
    </source>
</evidence>
<keyword evidence="13" id="KW-1185">Reference proteome</keyword>
<dbReference type="Pfam" id="PF07686">
    <property type="entry name" value="V-set"/>
    <property type="match status" value="1"/>
</dbReference>
<evidence type="ECO:0000256" key="1">
    <source>
        <dbReference type="ARBA" id="ARBA00004479"/>
    </source>
</evidence>
<dbReference type="PANTHER" id="PTHR12035:SF128">
    <property type="entry name" value="BRANCHED CHAIN KETO ACID DEHYDROGENASE E1 SUBUNIT BETA,-LIKE-RELATED"/>
    <property type="match status" value="1"/>
</dbReference>
<dbReference type="Pfam" id="PF13927">
    <property type="entry name" value="Ig_3"/>
    <property type="match status" value="2"/>
</dbReference>
<dbReference type="AlphaFoldDB" id="A0A8C6UEU6"/>
<dbReference type="InterPro" id="IPR003599">
    <property type="entry name" value="Ig_sub"/>
</dbReference>
<keyword evidence="5" id="KW-0130">Cell adhesion</keyword>
<dbReference type="GO" id="GO:0030246">
    <property type="term" value="F:carbohydrate binding"/>
    <property type="evidence" value="ECO:0007669"/>
    <property type="project" value="UniProtKB-KW"/>
</dbReference>
<dbReference type="PROSITE" id="PS00290">
    <property type="entry name" value="IG_MHC"/>
    <property type="match status" value="1"/>
</dbReference>
<evidence type="ECO:0000256" key="5">
    <source>
        <dbReference type="ARBA" id="ARBA00022889"/>
    </source>
</evidence>
<dbReference type="InterPro" id="IPR051036">
    <property type="entry name" value="SIGLEC"/>
</dbReference>
<dbReference type="Ensembl" id="ENSNMLT00000039000.1">
    <property type="protein sequence ID" value="ENSNMLP00000035021.1"/>
    <property type="gene ID" value="ENSNMLG00000021746.1"/>
</dbReference>
<evidence type="ECO:0000256" key="2">
    <source>
        <dbReference type="ARBA" id="ARBA00022692"/>
    </source>
</evidence>
<keyword evidence="8" id="KW-0393">Immunoglobulin domain</keyword>
<dbReference type="InterPro" id="IPR003598">
    <property type="entry name" value="Ig_sub2"/>
</dbReference>
<keyword evidence="6" id="KW-1133">Transmembrane helix</keyword>
<comment type="similarity">
    <text evidence="9">Belongs to the immunoglobulin superfamily. SIGLEC (sialic acid binding Ig-like lectin) family.</text>
</comment>
<dbReference type="SUPFAM" id="SSF48726">
    <property type="entry name" value="Immunoglobulin"/>
    <property type="match status" value="4"/>
</dbReference>
<feature type="signal peptide" evidence="10">
    <location>
        <begin position="1"/>
        <end position="24"/>
    </location>
</feature>
<keyword evidence="3" id="KW-0430">Lectin</keyword>